<comment type="function">
    <text evidence="9">Specifically methylates the N3 position of the uracil ring of uridine 1498 (m3U1498) in 16S rRNA. Acts on the fully assembled 30S ribosomal subunit.</text>
</comment>
<keyword evidence="7" id="KW-0808">Transferase</keyword>
<comment type="caution">
    <text evidence="13">The sequence shown here is derived from an EMBL/GenBank/DDBJ whole genome shotgun (WGS) entry which is preliminary data.</text>
</comment>
<dbReference type="InterPro" id="IPR006700">
    <property type="entry name" value="RsmE"/>
</dbReference>
<dbReference type="Gene3D" id="2.40.240.20">
    <property type="entry name" value="Hypothetical PUA domain-like, domain 1"/>
    <property type="match status" value="1"/>
</dbReference>
<evidence type="ECO:0000256" key="7">
    <source>
        <dbReference type="ARBA" id="ARBA00022679"/>
    </source>
</evidence>
<gene>
    <name evidence="13" type="ORF">LCGC14_1431730</name>
</gene>
<evidence type="ECO:0000256" key="6">
    <source>
        <dbReference type="ARBA" id="ARBA00022603"/>
    </source>
</evidence>
<evidence type="ECO:0000313" key="13">
    <source>
        <dbReference type="EMBL" id="KKM71326.1"/>
    </source>
</evidence>
<dbReference type="EC" id="2.1.1.193" evidence="3"/>
<dbReference type="NCBIfam" id="TIGR00046">
    <property type="entry name" value="RsmE family RNA methyltransferase"/>
    <property type="match status" value="1"/>
</dbReference>
<organism evidence="13">
    <name type="scientific">marine sediment metagenome</name>
    <dbReference type="NCBI Taxonomy" id="412755"/>
    <lineage>
        <taxon>unclassified sequences</taxon>
        <taxon>metagenomes</taxon>
        <taxon>ecological metagenomes</taxon>
    </lineage>
</organism>
<dbReference type="SUPFAM" id="SSF88697">
    <property type="entry name" value="PUA domain-like"/>
    <property type="match status" value="1"/>
</dbReference>
<comment type="subcellular location">
    <subcellularLocation>
        <location evidence="1">Cytoplasm</location>
    </subcellularLocation>
</comment>
<dbReference type="PANTHER" id="PTHR30027:SF3">
    <property type="entry name" value="16S RRNA (URACIL(1498)-N(3))-METHYLTRANSFERASE"/>
    <property type="match status" value="1"/>
</dbReference>
<feature type="domain" description="Ribosomal RNA small subunit methyltransferase E PUA-like" evidence="12">
    <location>
        <begin position="20"/>
        <end position="65"/>
    </location>
</feature>
<dbReference type="SUPFAM" id="SSF75217">
    <property type="entry name" value="alpha/beta knot"/>
    <property type="match status" value="1"/>
</dbReference>
<dbReference type="GO" id="GO:0070042">
    <property type="term" value="F:rRNA (uridine-N3-)-methyltransferase activity"/>
    <property type="evidence" value="ECO:0007669"/>
    <property type="project" value="TreeGrafter"/>
</dbReference>
<comment type="catalytic activity">
    <reaction evidence="10">
        <text>uridine(1498) in 16S rRNA + S-adenosyl-L-methionine = N(3)-methyluridine(1498) in 16S rRNA + S-adenosyl-L-homocysteine + H(+)</text>
        <dbReference type="Rhea" id="RHEA:42920"/>
        <dbReference type="Rhea" id="RHEA-COMP:10283"/>
        <dbReference type="Rhea" id="RHEA-COMP:10284"/>
        <dbReference type="ChEBI" id="CHEBI:15378"/>
        <dbReference type="ChEBI" id="CHEBI:57856"/>
        <dbReference type="ChEBI" id="CHEBI:59789"/>
        <dbReference type="ChEBI" id="CHEBI:65315"/>
        <dbReference type="ChEBI" id="CHEBI:74502"/>
        <dbReference type="EC" id="2.1.1.193"/>
    </reaction>
</comment>
<evidence type="ECO:0000256" key="5">
    <source>
        <dbReference type="ARBA" id="ARBA00022552"/>
    </source>
</evidence>
<sequence length="239" mass="27873">MPKDRYFIDQDLKKNSLLEIKDKEAHHIRTLRKKEGEFVEVINGKGFLAKAKIENFDKKSIKIRLKDVFFEKEKKQKLILVQAFIKPNKLDFLLEKTTELGVDAIWFFKSKNSEKLNFSKNRLDRMRSILIAAIKQSGRLYLPKIEIFESIKDIKKFDGNKNIYFGDVEKKAKRYVDIYKKDKKNSYFFIGPEMGFFLGEISYLKNDLKAKGIKLNDNILRAETAGIASIAIAAHLLKL</sequence>
<proteinExistence type="inferred from homology"/>
<dbReference type="Pfam" id="PF04452">
    <property type="entry name" value="Methyltrans_RNA"/>
    <property type="match status" value="1"/>
</dbReference>
<dbReference type="InterPro" id="IPR029028">
    <property type="entry name" value="Alpha/beta_knot_MTases"/>
</dbReference>
<dbReference type="InterPro" id="IPR046887">
    <property type="entry name" value="RsmE_PUA-like"/>
</dbReference>
<evidence type="ECO:0000256" key="8">
    <source>
        <dbReference type="ARBA" id="ARBA00022691"/>
    </source>
</evidence>
<dbReference type="Gene3D" id="3.40.1280.10">
    <property type="match status" value="1"/>
</dbReference>
<evidence type="ECO:0000256" key="10">
    <source>
        <dbReference type="ARBA" id="ARBA00047944"/>
    </source>
</evidence>
<dbReference type="GO" id="GO:0005737">
    <property type="term" value="C:cytoplasm"/>
    <property type="evidence" value="ECO:0007669"/>
    <property type="project" value="UniProtKB-SubCell"/>
</dbReference>
<dbReference type="InterPro" id="IPR029026">
    <property type="entry name" value="tRNA_m1G_MTases_N"/>
</dbReference>
<evidence type="ECO:0000256" key="1">
    <source>
        <dbReference type="ARBA" id="ARBA00004496"/>
    </source>
</evidence>
<evidence type="ECO:0000256" key="2">
    <source>
        <dbReference type="ARBA" id="ARBA00005528"/>
    </source>
</evidence>
<dbReference type="InterPro" id="IPR046886">
    <property type="entry name" value="RsmE_MTase_dom"/>
</dbReference>
<dbReference type="GO" id="GO:0070475">
    <property type="term" value="P:rRNA base methylation"/>
    <property type="evidence" value="ECO:0007669"/>
    <property type="project" value="TreeGrafter"/>
</dbReference>
<evidence type="ECO:0000256" key="4">
    <source>
        <dbReference type="ARBA" id="ARBA00022490"/>
    </source>
</evidence>
<comment type="similarity">
    <text evidence="2">Belongs to the RNA methyltransferase RsmE family.</text>
</comment>
<name>A0A0F9K9L0_9ZZZZ</name>
<keyword evidence="6" id="KW-0489">Methyltransferase</keyword>
<dbReference type="Pfam" id="PF20260">
    <property type="entry name" value="PUA_4"/>
    <property type="match status" value="1"/>
</dbReference>
<evidence type="ECO:0000259" key="12">
    <source>
        <dbReference type="Pfam" id="PF20260"/>
    </source>
</evidence>
<dbReference type="CDD" id="cd18084">
    <property type="entry name" value="RsmE-like"/>
    <property type="match status" value="1"/>
</dbReference>
<feature type="domain" description="Ribosomal RNA small subunit methyltransferase E methyltransferase" evidence="11">
    <location>
        <begin position="73"/>
        <end position="233"/>
    </location>
</feature>
<dbReference type="EMBL" id="LAZR01009660">
    <property type="protein sequence ID" value="KKM71326.1"/>
    <property type="molecule type" value="Genomic_DNA"/>
</dbReference>
<keyword evidence="4" id="KW-0963">Cytoplasm</keyword>
<evidence type="ECO:0000256" key="9">
    <source>
        <dbReference type="ARBA" id="ARBA00025699"/>
    </source>
</evidence>
<dbReference type="PIRSF" id="PIRSF015601">
    <property type="entry name" value="MTase_slr0722"/>
    <property type="match status" value="1"/>
</dbReference>
<keyword evidence="8" id="KW-0949">S-adenosyl-L-methionine</keyword>
<evidence type="ECO:0000259" key="11">
    <source>
        <dbReference type="Pfam" id="PF04452"/>
    </source>
</evidence>
<evidence type="ECO:0000256" key="3">
    <source>
        <dbReference type="ARBA" id="ARBA00012328"/>
    </source>
</evidence>
<dbReference type="InterPro" id="IPR015947">
    <property type="entry name" value="PUA-like_sf"/>
</dbReference>
<protein>
    <recommendedName>
        <fullName evidence="3">16S rRNA (uracil(1498)-N(3))-methyltransferase</fullName>
        <ecNumber evidence="3">2.1.1.193</ecNumber>
    </recommendedName>
</protein>
<keyword evidence="5" id="KW-0698">rRNA processing</keyword>
<dbReference type="PANTHER" id="PTHR30027">
    <property type="entry name" value="RIBOSOMAL RNA SMALL SUBUNIT METHYLTRANSFERASE E"/>
    <property type="match status" value="1"/>
</dbReference>
<accession>A0A0F9K9L0</accession>
<reference evidence="13" key="1">
    <citation type="journal article" date="2015" name="Nature">
        <title>Complex archaea that bridge the gap between prokaryotes and eukaryotes.</title>
        <authorList>
            <person name="Spang A."/>
            <person name="Saw J.H."/>
            <person name="Jorgensen S.L."/>
            <person name="Zaremba-Niedzwiedzka K."/>
            <person name="Martijn J."/>
            <person name="Lind A.E."/>
            <person name="van Eijk R."/>
            <person name="Schleper C."/>
            <person name="Guy L."/>
            <person name="Ettema T.J."/>
        </authorList>
    </citation>
    <scope>NUCLEOTIDE SEQUENCE</scope>
</reference>
<dbReference type="AlphaFoldDB" id="A0A0F9K9L0"/>